<organism evidence="3 4">
    <name type="scientific">Virgibacillus indicus</name>
    <dbReference type="NCBI Taxonomy" id="2024554"/>
    <lineage>
        <taxon>Bacteria</taxon>
        <taxon>Bacillati</taxon>
        <taxon>Bacillota</taxon>
        <taxon>Bacilli</taxon>
        <taxon>Bacillales</taxon>
        <taxon>Bacillaceae</taxon>
        <taxon>Virgibacillus</taxon>
    </lineage>
</organism>
<comment type="similarity">
    <text evidence="1">Belongs to the UPF0346 family.</text>
</comment>
<gene>
    <name evidence="3" type="ORF">CIL03_03215</name>
</gene>
<dbReference type="Pfam" id="PF06855">
    <property type="entry name" value="YozE_SAM_like"/>
    <property type="match status" value="1"/>
</dbReference>
<dbReference type="EMBL" id="NPMS01000001">
    <property type="protein sequence ID" value="OZU90166.1"/>
    <property type="molecule type" value="Genomic_DNA"/>
</dbReference>
<dbReference type="PIRSF" id="PIRSF037262">
    <property type="entry name" value="UCP037262"/>
    <property type="match status" value="1"/>
</dbReference>
<dbReference type="SUPFAM" id="SSF140652">
    <property type="entry name" value="YozE-like"/>
    <property type="match status" value="1"/>
</dbReference>
<reference evidence="3 4" key="1">
    <citation type="submission" date="2017-08" db="EMBL/GenBank/DDBJ databases">
        <title>Virgibacillus indicus sp. nov. and Virgibacillus profoundi sp. nov, two moderately halophilic bacteria isolated from marine sediment by using the Microfluidic Streak Plate.</title>
        <authorList>
            <person name="Xu B."/>
            <person name="Hu B."/>
            <person name="Wang J."/>
            <person name="Zhu Y."/>
            <person name="Huang L."/>
            <person name="Du W."/>
            <person name="Huang Y."/>
        </authorList>
    </citation>
    <scope>NUCLEOTIDE SEQUENCE [LARGE SCALE GENOMIC DNA]</scope>
    <source>
        <strain evidence="3 4">IO3-P2-C2</strain>
    </source>
</reference>
<dbReference type="Gene3D" id="1.10.150.260">
    <property type="entry name" value="YozE SAM-like"/>
    <property type="match status" value="1"/>
</dbReference>
<protein>
    <recommendedName>
        <fullName evidence="1">UPF0346 protein CIL03_03215</fullName>
    </recommendedName>
</protein>
<dbReference type="Proteomes" id="UP000216498">
    <property type="component" value="Unassembled WGS sequence"/>
</dbReference>
<comment type="caution">
    <text evidence="3">The sequence shown here is derived from an EMBL/GenBank/DDBJ whole genome shotgun (WGS) entry which is preliminary data.</text>
</comment>
<evidence type="ECO:0000313" key="4">
    <source>
        <dbReference type="Proteomes" id="UP000216498"/>
    </source>
</evidence>
<name>A0A265NFV8_9BACI</name>
<dbReference type="InterPro" id="IPR036806">
    <property type="entry name" value="YozE_SAM-like_sf"/>
</dbReference>
<dbReference type="OrthoDB" id="2242851at2"/>
<feature type="domain" description="YozE SAM-like" evidence="2">
    <location>
        <begin position="3"/>
        <end position="68"/>
    </location>
</feature>
<dbReference type="InterPro" id="IPR023089">
    <property type="entry name" value="YozE_SAM-like"/>
</dbReference>
<accession>A0A265NFV8</accession>
<dbReference type="HAMAP" id="MF_01538">
    <property type="entry name" value="UPF0346"/>
    <property type="match status" value="1"/>
</dbReference>
<dbReference type="NCBIfam" id="NF010193">
    <property type="entry name" value="PRK13672.1"/>
    <property type="match status" value="1"/>
</dbReference>
<proteinExistence type="inferred from homology"/>
<evidence type="ECO:0000313" key="3">
    <source>
        <dbReference type="EMBL" id="OZU90166.1"/>
    </source>
</evidence>
<evidence type="ECO:0000259" key="2">
    <source>
        <dbReference type="Pfam" id="PF06855"/>
    </source>
</evidence>
<dbReference type="InterPro" id="IPR010673">
    <property type="entry name" value="UPF0346"/>
</dbReference>
<dbReference type="AlphaFoldDB" id="A0A265NFV8"/>
<dbReference type="RefSeq" id="WP_094883763.1">
    <property type="nucleotide sequence ID" value="NZ_NPMS01000001.1"/>
</dbReference>
<evidence type="ECO:0000256" key="1">
    <source>
        <dbReference type="HAMAP-Rule" id="MF_01538"/>
    </source>
</evidence>
<sequence length="72" mass="8930">MRSFYQFLMTFRGKKQPDDKNRLADWAFYDHNFPKYSKDYDEVSNYLEWNSPFAKALVVFDELWEIYKIKED</sequence>
<keyword evidence="4" id="KW-1185">Reference proteome</keyword>